<feature type="transmembrane region" description="Helical" evidence="6">
    <location>
        <begin position="161"/>
        <end position="179"/>
    </location>
</feature>
<accession>A0A1S3K992</accession>
<comment type="subcellular location">
    <subcellularLocation>
        <location evidence="1">Membrane</location>
        <topology evidence="1">Multi-pass membrane protein</topology>
    </subcellularLocation>
</comment>
<feature type="transmembrane region" description="Helical" evidence="6">
    <location>
        <begin position="130"/>
        <end position="149"/>
    </location>
</feature>
<dbReference type="PANTHER" id="PTHR16007:SF15">
    <property type="entry name" value="TRANSMEMBRANE PROTEIN 45B"/>
    <property type="match status" value="1"/>
</dbReference>
<proteinExistence type="inferred from homology"/>
<dbReference type="InterPro" id="IPR006904">
    <property type="entry name" value="DUF716"/>
</dbReference>
<keyword evidence="3 6" id="KW-0812">Transmembrane</keyword>
<dbReference type="OMA" id="APEWDQK"/>
<protein>
    <submittedName>
        <fullName evidence="8">Transmembrane protein 45B</fullName>
    </submittedName>
</protein>
<dbReference type="RefSeq" id="XP_013419193.1">
    <property type="nucleotide sequence ID" value="XM_013563739.1"/>
</dbReference>
<evidence type="ECO:0000256" key="2">
    <source>
        <dbReference type="ARBA" id="ARBA00006948"/>
    </source>
</evidence>
<feature type="transmembrane region" description="Helical" evidence="6">
    <location>
        <begin position="12"/>
        <end position="30"/>
    </location>
</feature>
<evidence type="ECO:0000256" key="3">
    <source>
        <dbReference type="ARBA" id="ARBA00022692"/>
    </source>
</evidence>
<feature type="transmembrane region" description="Helical" evidence="6">
    <location>
        <begin position="191"/>
        <end position="211"/>
    </location>
</feature>
<dbReference type="InterPro" id="IPR042127">
    <property type="entry name" value="TMEM45"/>
</dbReference>
<keyword evidence="7" id="KW-1185">Reference proteome</keyword>
<feature type="transmembrane region" description="Helical" evidence="6">
    <location>
        <begin position="231"/>
        <end position="254"/>
    </location>
</feature>
<dbReference type="AlphaFoldDB" id="A0A1S3K992"/>
<evidence type="ECO:0000313" key="8">
    <source>
        <dbReference type="RefSeq" id="XP_013419193.1"/>
    </source>
</evidence>
<dbReference type="Proteomes" id="UP000085678">
    <property type="component" value="Unplaced"/>
</dbReference>
<gene>
    <name evidence="8" type="primary">LOC106179928</name>
</gene>
<dbReference type="GeneID" id="106179928"/>
<feature type="transmembrane region" description="Helical" evidence="6">
    <location>
        <begin position="64"/>
        <end position="87"/>
    </location>
</feature>
<name>A0A1S3K992_LINAN</name>
<keyword evidence="4 6" id="KW-1133">Transmembrane helix</keyword>
<sequence>MGNFKGHILPGSFFIAFGIWWTINIWVNYFRAQDRKKKRPFQCRLIYPVASNCTRLKCCHSGSICWEGIVKVVVTGIGIVGEFSYGYDAKLHYVHAGNAQHITMFAAFGLTGVVDILLFHKVALPSKCDYMSVVLALVVESILFKFHLHGRTMLNTHVHTLLLYTLYMTIPAVLAEMYFDKHVLAAFARTFLFLLQGTWFFQAAFILFSPLPRALPWKQDSPHEVTLVTLFYTWHLGSLFVLMLCIGGIVGCCLRYRRRERRNEDVEMQSLLSTDAANLTPECAEDFLSDGEI</sequence>
<keyword evidence="5 6" id="KW-0472">Membrane</keyword>
<evidence type="ECO:0000256" key="6">
    <source>
        <dbReference type="SAM" id="Phobius"/>
    </source>
</evidence>
<dbReference type="GO" id="GO:0016020">
    <property type="term" value="C:membrane"/>
    <property type="evidence" value="ECO:0007669"/>
    <property type="project" value="UniProtKB-SubCell"/>
</dbReference>
<dbReference type="KEGG" id="lak:106179928"/>
<dbReference type="OrthoDB" id="551896at2759"/>
<dbReference type="PANTHER" id="PTHR16007">
    <property type="entry name" value="EPIDIDYMAL MEMBRANE PROTEIN E9-RELATED"/>
    <property type="match status" value="1"/>
</dbReference>
<organism evidence="7 8">
    <name type="scientific">Lingula anatina</name>
    <name type="common">Brachiopod</name>
    <name type="synonym">Lingula unguis</name>
    <dbReference type="NCBI Taxonomy" id="7574"/>
    <lineage>
        <taxon>Eukaryota</taxon>
        <taxon>Metazoa</taxon>
        <taxon>Spiralia</taxon>
        <taxon>Lophotrochozoa</taxon>
        <taxon>Brachiopoda</taxon>
        <taxon>Linguliformea</taxon>
        <taxon>Lingulata</taxon>
        <taxon>Lingulida</taxon>
        <taxon>Linguloidea</taxon>
        <taxon>Lingulidae</taxon>
        <taxon>Lingula</taxon>
    </lineage>
</organism>
<feature type="transmembrane region" description="Helical" evidence="6">
    <location>
        <begin position="99"/>
        <end position="118"/>
    </location>
</feature>
<reference evidence="8" key="1">
    <citation type="submission" date="2025-08" db="UniProtKB">
        <authorList>
            <consortium name="RefSeq"/>
        </authorList>
    </citation>
    <scope>IDENTIFICATION</scope>
    <source>
        <tissue evidence="8">Gonads</tissue>
    </source>
</reference>
<dbReference type="InParanoid" id="A0A1S3K992"/>
<comment type="similarity">
    <text evidence="2">Belongs to the TMEM45 family.</text>
</comment>
<evidence type="ECO:0000313" key="7">
    <source>
        <dbReference type="Proteomes" id="UP000085678"/>
    </source>
</evidence>
<evidence type="ECO:0000256" key="5">
    <source>
        <dbReference type="ARBA" id="ARBA00023136"/>
    </source>
</evidence>
<evidence type="ECO:0000256" key="4">
    <source>
        <dbReference type="ARBA" id="ARBA00022989"/>
    </source>
</evidence>
<evidence type="ECO:0000256" key="1">
    <source>
        <dbReference type="ARBA" id="ARBA00004141"/>
    </source>
</evidence>
<dbReference type="Pfam" id="PF04819">
    <property type="entry name" value="DUF716"/>
    <property type="match status" value="1"/>
</dbReference>